<comment type="caution">
    <text evidence="1">The sequence shown here is derived from an EMBL/GenBank/DDBJ whole genome shotgun (WGS) entry which is preliminary data.</text>
</comment>
<accession>A0AAE0M2U6</accession>
<name>A0AAE0M2U6_9PEZI</name>
<reference evidence="1" key="1">
    <citation type="journal article" date="2023" name="Mol. Phylogenet. Evol.">
        <title>Genome-scale phylogeny and comparative genomics of the fungal order Sordariales.</title>
        <authorList>
            <person name="Hensen N."/>
            <person name="Bonometti L."/>
            <person name="Westerberg I."/>
            <person name="Brannstrom I.O."/>
            <person name="Guillou S."/>
            <person name="Cros-Aarteil S."/>
            <person name="Calhoun S."/>
            <person name="Haridas S."/>
            <person name="Kuo A."/>
            <person name="Mondo S."/>
            <person name="Pangilinan J."/>
            <person name="Riley R."/>
            <person name="LaButti K."/>
            <person name="Andreopoulos B."/>
            <person name="Lipzen A."/>
            <person name="Chen C."/>
            <person name="Yan M."/>
            <person name="Daum C."/>
            <person name="Ng V."/>
            <person name="Clum A."/>
            <person name="Steindorff A."/>
            <person name="Ohm R.A."/>
            <person name="Martin F."/>
            <person name="Silar P."/>
            <person name="Natvig D.O."/>
            <person name="Lalanne C."/>
            <person name="Gautier V."/>
            <person name="Ament-Velasquez S.L."/>
            <person name="Kruys A."/>
            <person name="Hutchinson M.I."/>
            <person name="Powell A.J."/>
            <person name="Barry K."/>
            <person name="Miller A.N."/>
            <person name="Grigoriev I.V."/>
            <person name="Debuchy R."/>
            <person name="Gladieux P."/>
            <person name="Hiltunen Thoren M."/>
            <person name="Johannesson H."/>
        </authorList>
    </citation>
    <scope>NUCLEOTIDE SEQUENCE</scope>
    <source>
        <strain evidence="1">CBS 118394</strain>
    </source>
</reference>
<organism evidence="1 2">
    <name type="scientific">Apodospora peruviana</name>
    <dbReference type="NCBI Taxonomy" id="516989"/>
    <lineage>
        <taxon>Eukaryota</taxon>
        <taxon>Fungi</taxon>
        <taxon>Dikarya</taxon>
        <taxon>Ascomycota</taxon>
        <taxon>Pezizomycotina</taxon>
        <taxon>Sordariomycetes</taxon>
        <taxon>Sordariomycetidae</taxon>
        <taxon>Sordariales</taxon>
        <taxon>Lasiosphaeriaceae</taxon>
        <taxon>Apodospora</taxon>
    </lineage>
</organism>
<dbReference type="Proteomes" id="UP001283341">
    <property type="component" value="Unassembled WGS sequence"/>
</dbReference>
<dbReference type="EMBL" id="JAUEDM010000005">
    <property type="protein sequence ID" value="KAK3317030.1"/>
    <property type="molecule type" value="Genomic_DNA"/>
</dbReference>
<gene>
    <name evidence="1" type="ORF">B0H66DRAFT_626729</name>
</gene>
<proteinExistence type="predicted"/>
<keyword evidence="2" id="KW-1185">Reference proteome</keyword>
<reference evidence="1" key="2">
    <citation type="submission" date="2023-06" db="EMBL/GenBank/DDBJ databases">
        <authorList>
            <consortium name="Lawrence Berkeley National Laboratory"/>
            <person name="Haridas S."/>
            <person name="Hensen N."/>
            <person name="Bonometti L."/>
            <person name="Westerberg I."/>
            <person name="Brannstrom I.O."/>
            <person name="Guillou S."/>
            <person name="Cros-Aarteil S."/>
            <person name="Calhoun S."/>
            <person name="Kuo A."/>
            <person name="Mondo S."/>
            <person name="Pangilinan J."/>
            <person name="Riley R."/>
            <person name="Labutti K."/>
            <person name="Andreopoulos B."/>
            <person name="Lipzen A."/>
            <person name="Chen C."/>
            <person name="Yanf M."/>
            <person name="Daum C."/>
            <person name="Ng V."/>
            <person name="Clum A."/>
            <person name="Steindorff A."/>
            <person name="Ohm R."/>
            <person name="Martin F."/>
            <person name="Silar P."/>
            <person name="Natvig D."/>
            <person name="Lalanne C."/>
            <person name="Gautier V."/>
            <person name="Ament-Velasquez S.L."/>
            <person name="Kruys A."/>
            <person name="Hutchinson M.I."/>
            <person name="Powell A.J."/>
            <person name="Barry K."/>
            <person name="Miller A.N."/>
            <person name="Grigoriev I.V."/>
            <person name="Debuchy R."/>
            <person name="Gladieux P."/>
            <person name="Thoren M.H."/>
            <person name="Johannesson H."/>
        </authorList>
    </citation>
    <scope>NUCLEOTIDE SEQUENCE</scope>
    <source>
        <strain evidence="1">CBS 118394</strain>
    </source>
</reference>
<evidence type="ECO:0000313" key="2">
    <source>
        <dbReference type="Proteomes" id="UP001283341"/>
    </source>
</evidence>
<sequence length="401" mass="45361">MADIPWSHLIRVPRWLIFKATFVWLKNYLFMPELGRHEVWRPAAGGSLQGFLNTVVVWGRGRRLSLVPFNLIDTLQGPPTRPIYYRISVGSSVKYLMGLKPLSNLIDCSGYHLGFVTVPAGDWDVGILAVDDNNSEKFAFVTTEKRRFPDLTPAWHASQIDLLELGGSTPRNPRGLRATTPSPYPIGRLSLSCPPRRQGCPSLLEQRPKSIAPRFVAHLTDNRDRVIGYVLESVSAGVRNAGSEDLDFCREVLQNLHSLRILHGRLHRHTLLIREDEVPVARAQLQFFHSSREDADEAQMEEEMARLEEILAEPLPEPVVAEVSDELTDIMARDGYVHPVLFWQLKHDGKITVSEEDHRALLAELVERDWHCSRDCVEDAAMRLRENGGRLPVVASDCSFD</sequence>
<dbReference type="AlphaFoldDB" id="A0AAE0M2U6"/>
<evidence type="ECO:0000313" key="1">
    <source>
        <dbReference type="EMBL" id="KAK3317030.1"/>
    </source>
</evidence>
<protein>
    <submittedName>
        <fullName evidence="1">Uncharacterized protein</fullName>
    </submittedName>
</protein>